<evidence type="ECO:0000313" key="2">
    <source>
        <dbReference type="Proteomes" id="UP000830401"/>
    </source>
</evidence>
<gene>
    <name evidence="1" type="ORF">MUN86_14830</name>
</gene>
<evidence type="ECO:0000313" key="1">
    <source>
        <dbReference type="EMBL" id="UOQ64837.1"/>
    </source>
</evidence>
<dbReference type="Proteomes" id="UP000830401">
    <property type="component" value="Chromosome"/>
</dbReference>
<sequence length="195" mass="21696">MQKYDQMRGTPARLFYPPGIVEKFQKSTKIPVLYCVEGELKAYSGYIRGLNIIGLPGNTLLKEKGTGDVRLEASLVGLICKCQVETLVLVHDAGALMLNWASSKDLGKRPGSFAAAVISSREALQPLLDDPKYALQRVFYMHGKREFITKDAKGLDDMFATHPDHEQEILTDLAKHAEASEYFLSKNITTPHEVV</sequence>
<accession>A0ABY4G211</accession>
<keyword evidence="2" id="KW-1185">Reference proteome</keyword>
<dbReference type="EMBL" id="CP095061">
    <property type="protein sequence ID" value="UOQ64837.1"/>
    <property type="molecule type" value="Genomic_DNA"/>
</dbReference>
<name>A0ABY4G211_9BACT</name>
<proteinExistence type="predicted"/>
<protein>
    <submittedName>
        <fullName evidence="1">Uncharacterized protein</fullName>
    </submittedName>
</protein>
<dbReference type="RefSeq" id="WP_245118838.1">
    <property type="nucleotide sequence ID" value="NZ_CP095061.1"/>
</dbReference>
<organism evidence="1 2">
    <name type="scientific">Hymenobacter volaticus</name>
    <dbReference type="NCBI Taxonomy" id="2932254"/>
    <lineage>
        <taxon>Bacteria</taxon>
        <taxon>Pseudomonadati</taxon>
        <taxon>Bacteroidota</taxon>
        <taxon>Cytophagia</taxon>
        <taxon>Cytophagales</taxon>
        <taxon>Hymenobacteraceae</taxon>
        <taxon>Hymenobacter</taxon>
    </lineage>
</organism>
<reference evidence="1" key="1">
    <citation type="submission" date="2022-04" db="EMBL/GenBank/DDBJ databases">
        <title>Hymenobacter sp. isolated from the air.</title>
        <authorList>
            <person name="Won M."/>
            <person name="Lee C.-M."/>
            <person name="Woen H.-Y."/>
            <person name="Kwon S.-W."/>
        </authorList>
    </citation>
    <scope>NUCLEOTIDE SEQUENCE</scope>
    <source>
        <strain evidence="1">5420S-77</strain>
    </source>
</reference>